<evidence type="ECO:0000256" key="1">
    <source>
        <dbReference type="ARBA" id="ARBA00004147"/>
    </source>
</evidence>
<evidence type="ECO:0000256" key="2">
    <source>
        <dbReference type="ARBA" id="ARBA00022518"/>
    </source>
</evidence>
<keyword evidence="9 15" id="KW-0067">ATP-binding</keyword>
<dbReference type="GO" id="GO:0006260">
    <property type="term" value="P:DNA replication"/>
    <property type="evidence" value="ECO:0007669"/>
    <property type="project" value="UniProtKB-UniRule"/>
</dbReference>
<dbReference type="RefSeq" id="YP_009345079.1">
    <property type="nucleotide sequence ID" value="NC_033740.1"/>
</dbReference>
<dbReference type="GO" id="GO:0003677">
    <property type="term" value="F:DNA binding"/>
    <property type="evidence" value="ECO:0007669"/>
    <property type="project" value="UniProtKB-UniRule"/>
</dbReference>
<dbReference type="Gene3D" id="3.40.50.300">
    <property type="entry name" value="P-loop containing nucleotide triphosphate hydrolases"/>
    <property type="match status" value="1"/>
</dbReference>
<feature type="binding site" evidence="15">
    <location>
        <begin position="493"/>
        <end position="500"/>
    </location>
    <ligand>
        <name>ATP</name>
        <dbReference type="ChEBI" id="CHEBI:30616"/>
    </ligand>
</feature>
<keyword evidence="10 15" id="KW-0238">DNA-binding</keyword>
<keyword evidence="3 15" id="KW-0597">Phosphoprotein</keyword>
<evidence type="ECO:0000256" key="8">
    <source>
        <dbReference type="ARBA" id="ARBA00022806"/>
    </source>
</evidence>
<keyword evidence="20" id="KW-1185">Reference proteome</keyword>
<comment type="catalytic activity">
    <reaction evidence="13 15 16">
        <text>ATP + H2O = ADP + phosphate + H(+)</text>
        <dbReference type="Rhea" id="RHEA:13065"/>
        <dbReference type="ChEBI" id="CHEBI:15377"/>
        <dbReference type="ChEBI" id="CHEBI:15378"/>
        <dbReference type="ChEBI" id="CHEBI:30616"/>
        <dbReference type="ChEBI" id="CHEBI:43474"/>
        <dbReference type="ChEBI" id="CHEBI:456216"/>
        <dbReference type="EC" id="5.6.2.4"/>
    </reaction>
</comment>
<comment type="function">
    <text evidence="14 15">ATP-dependent DNA 3'-5' helicase required for initiation of viral DNA replication. It forms a complex with the viral E2 protein. The E1-E2 complex binds to the replication origin which contains binding sites for both proteins. During the initial step, a dimer of E1 interacts with a dimer of protein E2 leading to a complex that binds the viral origin of replication with high specificity. Then, a second dimer of E1 displaces the E2 dimer in an ATP-dependent manner to form the E1 tetramer. Following this, two E1 monomers are added to each half of the site, which results in the formation of two E1 trimers on the viral ori. Subsequently, two hexamers will be created. The double hexamer acts as a bi-directional helicase machinery and unwinds the viral DNA and then recruits the host DNA polymerase to start replication.</text>
</comment>
<comment type="function">
    <text evidence="16">ATP-dependent DNA helicase required for initiation of viral DNA replication. It forms a complex with the viral E2 protein. The E1-E2 complex binds to the replication origin which contains binding sites for both proteins.</text>
</comment>
<evidence type="ECO:0000256" key="5">
    <source>
        <dbReference type="ARBA" id="ARBA00022705"/>
    </source>
</evidence>
<dbReference type="InterPro" id="IPR037102">
    <property type="entry name" value="Znf_lg_T-Ag_D1_dom_sf"/>
</dbReference>
<evidence type="ECO:0000256" key="14">
    <source>
        <dbReference type="ARBA" id="ARBA00093297"/>
    </source>
</evidence>
<dbReference type="Pfam" id="PF20450">
    <property type="entry name" value="PPV_E1_DBD"/>
    <property type="match status" value="1"/>
</dbReference>
<dbReference type="GO" id="GO:0005524">
    <property type="term" value="F:ATP binding"/>
    <property type="evidence" value="ECO:0007669"/>
    <property type="project" value="UniProtKB-UniRule"/>
</dbReference>
<sequence length="663" mass="74275">MASKGTDPDEGTSGMAFVSREADVSGEDSSDADEEGSDAESMISDLFDDTDQAQGNTQALFQQLQAQDDERIVQALKRKHLGTPEGATALNALSPRLEGMQISPPRRPGVKKKLFTSSVEDSGVGISLEQTNEAEDISAVLREKVEGEDGRVAGDGAEQEPAVELEVLTQHSVPSDLPSDITPDISGTSGEQEGTTESTETAETENGLMTAILNAKNKRACMLGAFKSVFQVSFCDLVRQYRSDKTCSNAWVIAVLGLHEAYYDILKTALPQHCTFSHMQYRAEREGCIGLMLLEFTAAKNRDTVKKLLKTLAGVKEEFTLLQPPNIRSPAAAMYWVERSYSNLTDKQGPYPDWITRQTTLAMQTEEVAFDFSRMVQWAYDQKYMDESTIAYYYAQHAEEDANAMAWLRTSTQAKHVRDCAVMVRHYYTAQMREMTMAQWIAHRCEQVTEEGGDWKPVIKFLRLQGVEVIPWLRHMRDWLKGIPKKNCLCYWGPPNSGKSMFCMSMVRFLAGAVLSYVNAKSQFWLQPVSTAKVALLDDATRPAWAYIDIHLRNLVDGNPVSLDLKHKAPVQIVCPPMLITTNIDISTDEHLKYLYSRIKCISFPCALPLDSKGNPTLLLTDKHWKSFFTHFAQHQEIEVEEDEDGLSQRSFKCSARTDTDSL</sequence>
<comment type="subunit">
    <text evidence="15">Can form hexamers. Interacts with E2 protein; this interaction increases E1 DNA binding specificity. Interacts with host DNA polymerase subunit POLA2. Interacts with host single stranded DNA-binding protein RPA1. Interacts with host TOP1; this interaction stimulates the enzymatic activity of TOP1.</text>
</comment>
<dbReference type="InterPro" id="IPR014015">
    <property type="entry name" value="Helicase_SF3_DNA-vir"/>
</dbReference>
<keyword evidence="6 15" id="KW-0547">Nucleotide-binding</keyword>
<dbReference type="Pfam" id="PF00519">
    <property type="entry name" value="PPV_E1_C"/>
    <property type="match status" value="1"/>
</dbReference>
<feature type="modified residue" description="Phosphoserine; by host" evidence="15">
    <location>
        <position position="94"/>
    </location>
</feature>
<comment type="PTM">
    <text evidence="15">Phosphorylated.</text>
</comment>
<keyword evidence="2 15" id="KW-0244">Early protein</keyword>
<dbReference type="OrthoDB" id="4795at10239"/>
<comment type="caution">
    <text evidence="15">Lacks conserved residue(s) required for the propagation of feature annotation.</text>
</comment>
<dbReference type="EMBL" id="KX276957">
    <property type="protein sequence ID" value="AQA28217.1"/>
    <property type="molecule type" value="Genomic_DNA"/>
</dbReference>
<dbReference type="InterPro" id="IPR016393">
    <property type="entry name" value="Rep_E1_papillomaV"/>
</dbReference>
<evidence type="ECO:0000256" key="3">
    <source>
        <dbReference type="ARBA" id="ARBA00022553"/>
    </source>
</evidence>
<comment type="subcellular location">
    <subcellularLocation>
        <location evidence="1 15">Host nucleus</location>
    </subcellularLocation>
</comment>
<accession>A0A1P8YVV0</accession>
<dbReference type="PROSITE" id="PS51206">
    <property type="entry name" value="SF3_HELICASE_1"/>
    <property type="match status" value="1"/>
</dbReference>
<keyword evidence="5 15" id="KW-0235">DNA replication</keyword>
<organism evidence="19">
    <name type="scientific">Eidolon helvum papillomavirus 2</name>
    <dbReference type="NCBI Taxonomy" id="1335476"/>
    <lineage>
        <taxon>Viruses</taxon>
        <taxon>Monodnaviria</taxon>
        <taxon>Shotokuvirae</taxon>
        <taxon>Cossaviricota</taxon>
        <taxon>Papovaviricetes</taxon>
        <taxon>Zurhausenvirales</taxon>
        <taxon>Papillomaviridae</taxon>
        <taxon>Firstpapillomavirinae</taxon>
        <taxon>Psipapillomavirus</taxon>
        <taxon>Psipapillomavirus 2</taxon>
    </lineage>
</organism>
<keyword evidence="4 15" id="KW-1048">Host nucleus</keyword>
<keyword evidence="8 15" id="KW-0347">Helicase</keyword>
<feature type="compositionally biased region" description="Acidic residues" evidence="17">
    <location>
        <begin position="24"/>
        <end position="38"/>
    </location>
</feature>
<gene>
    <name evidence="15" type="primary">E1</name>
</gene>
<keyword evidence="11 15" id="KW-0413">Isomerase</keyword>
<dbReference type="HAMAP" id="MF_04000">
    <property type="entry name" value="PPV_E1"/>
    <property type="match status" value="1"/>
</dbReference>
<evidence type="ECO:0000256" key="6">
    <source>
        <dbReference type="ARBA" id="ARBA00022741"/>
    </source>
</evidence>
<feature type="region of interest" description="DNA-binding region" evidence="15">
    <location>
        <begin position="201"/>
        <end position="367"/>
    </location>
</feature>
<dbReference type="InterPro" id="IPR001177">
    <property type="entry name" value="PPV_DNA_helicase_E1_C"/>
</dbReference>
<protein>
    <recommendedName>
        <fullName evidence="15 16">Replication protein E1</fullName>
        <ecNumber evidence="15 16">5.6.2.4</ecNumber>
    </recommendedName>
    <alternativeName>
        <fullName evidence="15">ATP-dependent helicase E1</fullName>
    </alternativeName>
    <alternativeName>
        <fullName evidence="15">DNA 3'-5' helicase E1</fullName>
    </alternativeName>
</protein>
<evidence type="ECO:0000256" key="7">
    <source>
        <dbReference type="ARBA" id="ARBA00022801"/>
    </source>
</evidence>
<dbReference type="Gene3D" id="3.40.1310.10">
    <property type="match status" value="1"/>
</dbReference>
<dbReference type="InterPro" id="IPR046832">
    <property type="entry name" value="PPV_E1_DBD"/>
</dbReference>
<dbReference type="Gene3D" id="1.10.10.510">
    <property type="entry name" value="Zinc finger, large T-antigen D1 domain"/>
    <property type="match status" value="1"/>
</dbReference>
<evidence type="ECO:0000256" key="17">
    <source>
        <dbReference type="SAM" id="MobiDB-lite"/>
    </source>
</evidence>
<evidence type="ECO:0000256" key="11">
    <source>
        <dbReference type="ARBA" id="ARBA00023235"/>
    </source>
</evidence>
<feature type="region of interest" description="Disordered" evidence="17">
    <location>
        <begin position="1"/>
        <end position="55"/>
    </location>
</feature>
<dbReference type="EC" id="5.6.2.4" evidence="15 16"/>
<evidence type="ECO:0000259" key="18">
    <source>
        <dbReference type="PROSITE" id="PS51206"/>
    </source>
</evidence>
<dbReference type="SUPFAM" id="SSF52540">
    <property type="entry name" value="P-loop containing nucleoside triphosphate hydrolases"/>
    <property type="match status" value="1"/>
</dbReference>
<dbReference type="Proteomes" id="UP000202382">
    <property type="component" value="Segment"/>
</dbReference>
<dbReference type="SUPFAM" id="SSF55464">
    <property type="entry name" value="Origin of replication-binding domain, RBD-like"/>
    <property type="match status" value="1"/>
</dbReference>
<comment type="similarity">
    <text evidence="15 16">Belongs to the papillomaviridae E1 protein family.</text>
</comment>
<feature type="compositionally biased region" description="Low complexity" evidence="17">
    <location>
        <begin position="186"/>
        <end position="203"/>
    </location>
</feature>
<dbReference type="KEGG" id="vg:30999645"/>
<dbReference type="GO" id="GO:0043138">
    <property type="term" value="F:3'-5' DNA helicase activity"/>
    <property type="evidence" value="ECO:0007669"/>
    <property type="project" value="UniProtKB-UniRule"/>
</dbReference>
<feature type="short sequence motif" description="Nuclear localization signal" evidence="15">
    <location>
        <begin position="77"/>
        <end position="79"/>
    </location>
</feature>
<dbReference type="PIRSF" id="PIRSF003383">
    <property type="entry name" value="Rep_E1_papillomaV"/>
    <property type="match status" value="1"/>
</dbReference>
<evidence type="ECO:0000256" key="12">
    <source>
        <dbReference type="ARBA" id="ARBA00034617"/>
    </source>
</evidence>
<evidence type="ECO:0000256" key="4">
    <source>
        <dbReference type="ARBA" id="ARBA00022562"/>
    </source>
</evidence>
<reference evidence="19" key="1">
    <citation type="submission" date="2016-05" db="EMBL/GenBank/DDBJ databases">
        <title>Multiple papillomaviruses identified in bat stool samples using deep sequencing.</title>
        <authorList>
            <person name="Yinda C.K."/>
            <person name="Rector A."/>
            <person name="Zeller M."/>
            <person name="Conceicao-Neto N."/>
            <person name="Heylen E."/>
            <person name="Maes P."/>
            <person name="Ghogomu S.M."/>
            <person name="Van Ranst M."/>
            <person name="Matthijnssens J."/>
        </authorList>
    </citation>
    <scope>NUCLEOTIDE SEQUENCE [LARGE SCALE GENOMIC DNA]</scope>
    <source>
        <strain evidence="19">EhPV2</strain>
    </source>
</reference>
<dbReference type="InterPro" id="IPR046935">
    <property type="entry name" value="PPV_E1_DBD_sf"/>
</dbReference>
<evidence type="ECO:0000256" key="16">
    <source>
        <dbReference type="PIRNR" id="PIRNR003383"/>
    </source>
</evidence>
<evidence type="ECO:0000313" key="19">
    <source>
        <dbReference type="EMBL" id="AQA28217.1"/>
    </source>
</evidence>
<evidence type="ECO:0000256" key="10">
    <source>
        <dbReference type="ARBA" id="ARBA00023125"/>
    </source>
</evidence>
<feature type="domain" description="SF3 helicase" evidence="18">
    <location>
        <begin position="456"/>
        <end position="617"/>
    </location>
</feature>
<evidence type="ECO:0000256" key="15">
    <source>
        <dbReference type="HAMAP-Rule" id="MF_04000"/>
    </source>
</evidence>
<evidence type="ECO:0000256" key="13">
    <source>
        <dbReference type="ARBA" id="ARBA00048988"/>
    </source>
</evidence>
<proteinExistence type="inferred from homology"/>
<evidence type="ECO:0000256" key="9">
    <source>
        <dbReference type="ARBA" id="ARBA00022840"/>
    </source>
</evidence>
<feature type="region of interest" description="Disordered" evidence="17">
    <location>
        <begin position="171"/>
        <end position="203"/>
    </location>
</feature>
<dbReference type="InterPro" id="IPR014000">
    <property type="entry name" value="PPV_DNA_helicase_E1_N"/>
</dbReference>
<dbReference type="Pfam" id="PF00524">
    <property type="entry name" value="PPV_E1_N"/>
    <property type="match status" value="1"/>
</dbReference>
<dbReference type="GO" id="GO:0016887">
    <property type="term" value="F:ATP hydrolysis activity"/>
    <property type="evidence" value="ECO:0007669"/>
    <property type="project" value="RHEA"/>
</dbReference>
<evidence type="ECO:0000313" key="20">
    <source>
        <dbReference type="Proteomes" id="UP000202382"/>
    </source>
</evidence>
<comment type="catalytic activity">
    <reaction evidence="12 15">
        <text>Couples ATP hydrolysis with the unwinding of duplex DNA by translocating in the 3'-5' direction.</text>
        <dbReference type="EC" id="5.6.2.4"/>
    </reaction>
</comment>
<name>A0A1P8YVV0_9PAPI</name>
<keyword evidence="7 15" id="KW-0378">Hydrolase</keyword>
<dbReference type="GO" id="GO:0042025">
    <property type="term" value="C:host cell nucleus"/>
    <property type="evidence" value="ECO:0007669"/>
    <property type="project" value="UniProtKB-SubCell"/>
</dbReference>
<dbReference type="InterPro" id="IPR027417">
    <property type="entry name" value="P-loop_NTPase"/>
</dbReference>